<dbReference type="SUPFAM" id="SSF54637">
    <property type="entry name" value="Thioesterase/thiol ester dehydrase-isomerase"/>
    <property type="match status" value="2"/>
</dbReference>
<dbReference type="Pfam" id="PF22622">
    <property type="entry name" value="MFE-2_hydrat-2_N"/>
    <property type="match status" value="1"/>
</dbReference>
<protein>
    <submittedName>
        <fullName evidence="4">Acyl dehydratase</fullName>
    </submittedName>
</protein>
<name>A0ABX5KFS1_9BURK</name>
<dbReference type="Pfam" id="PF01575">
    <property type="entry name" value="MaoC_dehydratas"/>
    <property type="match status" value="1"/>
</dbReference>
<evidence type="ECO:0000313" key="4">
    <source>
        <dbReference type="EMBL" id="PVX75680.1"/>
    </source>
</evidence>
<feature type="domain" description="MaoC-like" evidence="2">
    <location>
        <begin position="162"/>
        <end position="272"/>
    </location>
</feature>
<dbReference type="InterPro" id="IPR029069">
    <property type="entry name" value="HotDog_dom_sf"/>
</dbReference>
<dbReference type="RefSeq" id="WP_112173735.1">
    <property type="nucleotide sequence ID" value="NZ_QEOB01000017.1"/>
</dbReference>
<evidence type="ECO:0000259" key="3">
    <source>
        <dbReference type="Pfam" id="PF22622"/>
    </source>
</evidence>
<reference evidence="4 5" key="1">
    <citation type="submission" date="2018-05" db="EMBL/GenBank/DDBJ databases">
        <title>Genomic Encyclopedia of Type Strains, Phase IV (KMG-V): Genome sequencing to study the core and pangenomes of soil and plant-associated prokaryotes.</title>
        <authorList>
            <person name="Whitman W."/>
        </authorList>
    </citation>
    <scope>NUCLEOTIDE SEQUENCE [LARGE SCALE GENOMIC DNA]</scope>
    <source>
        <strain evidence="4 5">SCZa-39</strain>
    </source>
</reference>
<dbReference type="InterPro" id="IPR054357">
    <property type="entry name" value="MFE-2_N"/>
</dbReference>
<dbReference type="EMBL" id="QEOB01000017">
    <property type="protein sequence ID" value="PVX75680.1"/>
    <property type="molecule type" value="Genomic_DNA"/>
</dbReference>
<dbReference type="CDD" id="cd03448">
    <property type="entry name" value="HDE_HSD"/>
    <property type="match status" value="1"/>
</dbReference>
<dbReference type="Proteomes" id="UP000245712">
    <property type="component" value="Unassembled WGS sequence"/>
</dbReference>
<dbReference type="PANTHER" id="PTHR13078:SF56">
    <property type="entry name" value="PEROXISOMAL MULTIFUNCTIONAL ENZYME TYPE 2"/>
    <property type="match status" value="1"/>
</dbReference>
<proteinExistence type="predicted"/>
<dbReference type="Gene3D" id="3.10.129.10">
    <property type="entry name" value="Hotdog Thioesterase"/>
    <property type="match status" value="1"/>
</dbReference>
<accession>A0ABX5KFS1</accession>
<sequence length="283" mass="31132">MNLEKVLSRKFEAIEHPLVARDCMLYALGIGIGEAPHDPAQLQFAYEDGLKVFPSMVNVISHPGGWVKDPALEIDWVRLLHGEQAFEMHQPLEVGKTYVGSFRVTRVVDKGPGKGVMLYQEKQLHEQDTQRLVSTVTSTYVLRGDGGSGGTTNEAPAPHPIPERPADARCSIPTLGRAALLYRLSGDYNPIHADPALARKAGFEQPILHGLCTLGVATRAVLQTWCDNDPARLRSLRLRFSSPVYPGETIVTEFWRDGSTISFVARVAERDVVVLNNGRADIA</sequence>
<dbReference type="PANTHER" id="PTHR13078">
    <property type="entry name" value="PEROXISOMAL MULTIFUNCTIONAL ENZYME TYPE 2-RELATED"/>
    <property type="match status" value="1"/>
</dbReference>
<feature type="region of interest" description="Disordered" evidence="1">
    <location>
        <begin position="143"/>
        <end position="167"/>
    </location>
</feature>
<evidence type="ECO:0000259" key="2">
    <source>
        <dbReference type="Pfam" id="PF01575"/>
    </source>
</evidence>
<keyword evidence="5" id="KW-1185">Reference proteome</keyword>
<evidence type="ECO:0000313" key="5">
    <source>
        <dbReference type="Proteomes" id="UP000245712"/>
    </source>
</evidence>
<dbReference type="InterPro" id="IPR002539">
    <property type="entry name" value="MaoC-like_dom"/>
</dbReference>
<gene>
    <name evidence="4" type="ORF">C7402_11792</name>
</gene>
<comment type="caution">
    <text evidence="4">The sequence shown here is derived from an EMBL/GenBank/DDBJ whole genome shotgun (WGS) entry which is preliminary data.</text>
</comment>
<feature type="domain" description="Peroxisomal multifunctional enzyme type 2-like N-terminal" evidence="3">
    <location>
        <begin position="20"/>
        <end position="144"/>
    </location>
</feature>
<organism evidence="4 5">
    <name type="scientific">Paraburkholderia unamae</name>
    <dbReference type="NCBI Taxonomy" id="219649"/>
    <lineage>
        <taxon>Bacteria</taxon>
        <taxon>Pseudomonadati</taxon>
        <taxon>Pseudomonadota</taxon>
        <taxon>Betaproteobacteria</taxon>
        <taxon>Burkholderiales</taxon>
        <taxon>Burkholderiaceae</taxon>
        <taxon>Paraburkholderia</taxon>
    </lineage>
</organism>
<evidence type="ECO:0000256" key="1">
    <source>
        <dbReference type="SAM" id="MobiDB-lite"/>
    </source>
</evidence>